<sequence>MRRSESAVFAEDPAPLGSAWPAFVERRRPRTRQRMDPLGTLSGWPLLPVASVFVVGYAAIATASHGDQLVHVDLAVLAVFTMAGAFIVFLAGAAPSHAPLRGSLLVFVVALAAFSFGLEMASTFGSNRLFQDDYGPVATGVILAMMASYRPAIQIAVAAVAFATIATGCAVVGAPYFAIIAPVSEYIVVGVVPILGLGLAGVAYAEHSVRAVEAWQRSAARATLARDREMREGIARSVQQEQVTLLGRDVLPFLAAIVRAGSITEAETALARSLARTVRGSLVAELEHTWLDEIVDRERARARVRDVSPPPVVTDPLHLAARMRGEQRAACAAILAELCASVVIGASGVTIGIEAGTLQRSGFTPHTVRVVATVTGASRSVRRALRPYTSVLCAVFVRVSATTQDGRLTVAFDYEV</sequence>
<evidence type="ECO:0000313" key="3">
    <source>
        <dbReference type="Proteomes" id="UP001596306"/>
    </source>
</evidence>
<evidence type="ECO:0000256" key="1">
    <source>
        <dbReference type="SAM" id="Phobius"/>
    </source>
</evidence>
<gene>
    <name evidence="2" type="ORF">ACFQB0_00790</name>
</gene>
<organism evidence="2 3">
    <name type="scientific">Luethyella okanaganae</name>
    <dbReference type="NCBI Taxonomy" id="69372"/>
    <lineage>
        <taxon>Bacteria</taxon>
        <taxon>Bacillati</taxon>
        <taxon>Actinomycetota</taxon>
        <taxon>Actinomycetes</taxon>
        <taxon>Micrococcales</taxon>
        <taxon>Microbacteriaceae</taxon>
        <taxon>Luethyella</taxon>
    </lineage>
</organism>
<feature type="transmembrane region" description="Helical" evidence="1">
    <location>
        <begin position="72"/>
        <end position="92"/>
    </location>
</feature>
<feature type="transmembrane region" description="Helical" evidence="1">
    <location>
        <begin position="186"/>
        <end position="205"/>
    </location>
</feature>
<dbReference type="Proteomes" id="UP001596306">
    <property type="component" value="Unassembled WGS sequence"/>
</dbReference>
<comment type="caution">
    <text evidence="2">The sequence shown here is derived from an EMBL/GenBank/DDBJ whole genome shotgun (WGS) entry which is preliminary data.</text>
</comment>
<keyword evidence="1" id="KW-1133">Transmembrane helix</keyword>
<keyword evidence="1" id="KW-0472">Membrane</keyword>
<keyword evidence="3" id="KW-1185">Reference proteome</keyword>
<proteinExistence type="predicted"/>
<feature type="transmembrane region" description="Helical" evidence="1">
    <location>
        <begin position="38"/>
        <end position="60"/>
    </location>
</feature>
<dbReference type="RefSeq" id="WP_386726340.1">
    <property type="nucleotide sequence ID" value="NZ_JBHSTP010000001.1"/>
</dbReference>
<feature type="transmembrane region" description="Helical" evidence="1">
    <location>
        <begin position="104"/>
        <end position="122"/>
    </location>
</feature>
<accession>A0ABW1VCY1</accession>
<evidence type="ECO:0008006" key="4">
    <source>
        <dbReference type="Google" id="ProtNLM"/>
    </source>
</evidence>
<protein>
    <recommendedName>
        <fullName evidence="4">Integral membrane protein</fullName>
    </recommendedName>
</protein>
<dbReference type="EMBL" id="JBHSTP010000001">
    <property type="protein sequence ID" value="MFC6354649.1"/>
    <property type="molecule type" value="Genomic_DNA"/>
</dbReference>
<evidence type="ECO:0000313" key="2">
    <source>
        <dbReference type="EMBL" id="MFC6354649.1"/>
    </source>
</evidence>
<name>A0ABW1VCY1_9MICO</name>
<feature type="transmembrane region" description="Helical" evidence="1">
    <location>
        <begin position="156"/>
        <end position="180"/>
    </location>
</feature>
<feature type="transmembrane region" description="Helical" evidence="1">
    <location>
        <begin position="134"/>
        <end position="149"/>
    </location>
</feature>
<keyword evidence="1" id="KW-0812">Transmembrane</keyword>
<reference evidence="3" key="1">
    <citation type="journal article" date="2019" name="Int. J. Syst. Evol. Microbiol.">
        <title>The Global Catalogue of Microorganisms (GCM) 10K type strain sequencing project: providing services to taxonomists for standard genome sequencing and annotation.</title>
        <authorList>
            <consortium name="The Broad Institute Genomics Platform"/>
            <consortium name="The Broad Institute Genome Sequencing Center for Infectious Disease"/>
            <person name="Wu L."/>
            <person name="Ma J."/>
        </authorList>
    </citation>
    <scope>NUCLEOTIDE SEQUENCE [LARGE SCALE GENOMIC DNA]</scope>
    <source>
        <strain evidence="3">CCUG 43304</strain>
    </source>
</reference>